<proteinExistence type="predicted"/>
<evidence type="ECO:0000256" key="2">
    <source>
        <dbReference type="SAM" id="MobiDB-lite"/>
    </source>
</evidence>
<name>A0A2Z7C7C4_9LAMI</name>
<gene>
    <name evidence="3" type="ORF">F511_10444</name>
</gene>
<sequence>AQFKSWPPKGKKSIAPASVDESAIAPPAEAKSKKRKVSSAPPRPIQSSRGKKYSTRSSGRLKSRFSNTEADPVDLVSSSPITDDEEDNSDREGTPLNSSTADELADDYFIHDQDIGQASESAPPSIPLDFSSRRAQLQELDGSPPDVDLSFADVEASTSSQLAKSFPSAESLSYARTAVHNFLELGLHQLGESQRLAMISAVSILKASPEFSAEHHLLDSIATIFSDSDAAQTKLTSLMAKRDDFHTKRRRAEVMEQENLSVRDQIRNLTLEYDVCEDVIKQLEREIAEQRSKMALILDEAETLKKTLLSNRSATRAVVDELAGLKGDYVDWSKEIRDSEEKQGECLLKWEQLRRLFY</sequence>
<evidence type="ECO:0000313" key="4">
    <source>
        <dbReference type="Proteomes" id="UP000250235"/>
    </source>
</evidence>
<evidence type="ECO:0000256" key="1">
    <source>
        <dbReference type="SAM" id="Coils"/>
    </source>
</evidence>
<dbReference type="EMBL" id="KQ998965">
    <property type="protein sequence ID" value="KZV42736.1"/>
    <property type="molecule type" value="Genomic_DNA"/>
</dbReference>
<feature type="region of interest" description="Disordered" evidence="2">
    <location>
        <begin position="1"/>
        <end position="100"/>
    </location>
</feature>
<protein>
    <submittedName>
        <fullName evidence="3">Uncharacterized protein</fullName>
    </submittedName>
</protein>
<reference evidence="3 4" key="1">
    <citation type="journal article" date="2015" name="Proc. Natl. Acad. Sci. U.S.A.">
        <title>The resurrection genome of Boea hygrometrica: A blueprint for survival of dehydration.</title>
        <authorList>
            <person name="Xiao L."/>
            <person name="Yang G."/>
            <person name="Zhang L."/>
            <person name="Yang X."/>
            <person name="Zhao S."/>
            <person name="Ji Z."/>
            <person name="Zhou Q."/>
            <person name="Hu M."/>
            <person name="Wang Y."/>
            <person name="Chen M."/>
            <person name="Xu Y."/>
            <person name="Jin H."/>
            <person name="Xiao X."/>
            <person name="Hu G."/>
            <person name="Bao F."/>
            <person name="Hu Y."/>
            <person name="Wan P."/>
            <person name="Li L."/>
            <person name="Deng X."/>
            <person name="Kuang T."/>
            <person name="Xiang C."/>
            <person name="Zhu J.K."/>
            <person name="Oliver M.J."/>
            <person name="He Y."/>
        </authorList>
    </citation>
    <scope>NUCLEOTIDE SEQUENCE [LARGE SCALE GENOMIC DNA]</scope>
    <source>
        <strain evidence="4">cv. XS01</strain>
    </source>
</reference>
<feature type="compositionally biased region" description="Basic residues" evidence="2">
    <location>
        <begin position="49"/>
        <end position="63"/>
    </location>
</feature>
<keyword evidence="4" id="KW-1185">Reference proteome</keyword>
<evidence type="ECO:0000313" key="3">
    <source>
        <dbReference type="EMBL" id="KZV42736.1"/>
    </source>
</evidence>
<dbReference type="Proteomes" id="UP000250235">
    <property type="component" value="Unassembled WGS sequence"/>
</dbReference>
<organism evidence="3 4">
    <name type="scientific">Dorcoceras hygrometricum</name>
    <dbReference type="NCBI Taxonomy" id="472368"/>
    <lineage>
        <taxon>Eukaryota</taxon>
        <taxon>Viridiplantae</taxon>
        <taxon>Streptophyta</taxon>
        <taxon>Embryophyta</taxon>
        <taxon>Tracheophyta</taxon>
        <taxon>Spermatophyta</taxon>
        <taxon>Magnoliopsida</taxon>
        <taxon>eudicotyledons</taxon>
        <taxon>Gunneridae</taxon>
        <taxon>Pentapetalae</taxon>
        <taxon>asterids</taxon>
        <taxon>lamiids</taxon>
        <taxon>Lamiales</taxon>
        <taxon>Gesneriaceae</taxon>
        <taxon>Didymocarpoideae</taxon>
        <taxon>Trichosporeae</taxon>
        <taxon>Loxocarpinae</taxon>
        <taxon>Dorcoceras</taxon>
    </lineage>
</organism>
<dbReference type="AlphaFoldDB" id="A0A2Z7C7C4"/>
<feature type="coiled-coil region" evidence="1">
    <location>
        <begin position="252"/>
        <end position="300"/>
    </location>
</feature>
<accession>A0A2Z7C7C4</accession>
<keyword evidence="1" id="KW-0175">Coiled coil</keyword>
<feature type="non-terminal residue" evidence="3">
    <location>
        <position position="1"/>
    </location>
</feature>